<evidence type="ECO:0000256" key="6">
    <source>
        <dbReference type="SAM" id="MobiDB-lite"/>
    </source>
</evidence>
<dbReference type="EMBL" id="BAAANJ010000005">
    <property type="protein sequence ID" value="GAA1807830.1"/>
    <property type="molecule type" value="Genomic_DNA"/>
</dbReference>
<dbReference type="InterPro" id="IPR015883">
    <property type="entry name" value="Glyco_hydro_20_cat"/>
</dbReference>
<keyword evidence="4" id="KW-0378">Hydrolase</keyword>
<dbReference type="PANTHER" id="PTHR22600:SF57">
    <property type="entry name" value="BETA-N-ACETYLHEXOSAMINIDASE"/>
    <property type="match status" value="1"/>
</dbReference>
<feature type="chain" id="PRO_5045706694" description="beta-N-acetylhexosaminidase" evidence="7">
    <location>
        <begin position="38"/>
        <end position="1100"/>
    </location>
</feature>
<dbReference type="Pfam" id="PF00754">
    <property type="entry name" value="F5_F8_type_C"/>
    <property type="match status" value="1"/>
</dbReference>
<proteinExistence type="inferred from homology"/>
<keyword evidence="5" id="KW-0326">Glycosidase</keyword>
<keyword evidence="10" id="KW-1185">Reference proteome</keyword>
<evidence type="ECO:0000313" key="9">
    <source>
        <dbReference type="EMBL" id="GAA1807830.1"/>
    </source>
</evidence>
<feature type="domain" description="F5/8 type C" evidence="8">
    <location>
        <begin position="40"/>
        <end position="197"/>
    </location>
</feature>
<dbReference type="PANTHER" id="PTHR22600">
    <property type="entry name" value="BETA-HEXOSAMINIDASE"/>
    <property type="match status" value="1"/>
</dbReference>
<comment type="caution">
    <text evidence="9">The sequence shown here is derived from an EMBL/GenBank/DDBJ whole genome shotgun (WGS) entry which is preliminary data.</text>
</comment>
<dbReference type="RefSeq" id="WP_344295114.1">
    <property type="nucleotide sequence ID" value="NZ_BAAANJ010000005.1"/>
</dbReference>
<keyword evidence="7" id="KW-0732">Signal</keyword>
<sequence length="1100" mass="115913">MRDRTRPPRPSAARVAIVGVLSAVALLATAISAPAAAAESAAPVTGENVALASAGGVATASGSEGDGSFGWTPDKVIDGVTSGPAGTGTSRWSSNYSDSAWITVELAEPTVIDHVNIYWEAACAAQYRLQVSTDGASWTDATGVVRPACGALDTQAIGAAADPSAAYSHVRMQTIERTPIGGNKYGVSMWEFEVWNGAEPEPVRELPLVPKPAVVETTDAEPFTITPKTRVIALGAAIAPAEFFADVLRPSTGFDVPVKDDGPAERAIRITVDADADYTVDGAAPTEESYVLDVAASGINLTATTAHGAFNGVQTLRQLLPVWAESDVAVNADWEVPAVHIEDAPRFSYRGVMLDVARSFQTVAEVKQHIDALAQLKLSVLHMHLADDQGWRIEITNEGRAEGDTIDYSKLTSASGITAMNSGGYRNEVGRTGFYTQDDYREIVEYANERFITIVPEVDVPSHTNAALHALPELNTARSLPAADPETGVVPWNGTGSVGYSALDEQHDASYAFVSHVFTQLAELTGGPYVHIGGDEAHAMGHSRFVDFITRAVPEVKEATGAGVMGWSEFAEAGLDQPEGFWDGSVVQYWIGSGDWVRNFIAKGGKAVISAATGSYLDQKYNSATPIGLSWACGGSCDFDRYYGWDPTTTVAGGVAEAGVLGVEGPLWSETVRGADQAQYLVLPRAASILETGWTPKADKDIESFRQRLGDFGARFAVQGHNFYESPNTTWAFGVASADVAPRTGAEAEWPVGYVSAPGTKLSQDGTQILADTVSTDGDPASKSALAEPLTAELVCGTDRYPVVFSTSRARDILHGAGVYTATVTGAFHGDIDCELTTSTGHEGAVRVDVGPKHPLPADAPALGEPTLAVGDGGVVRAGDWVSLALDGFSPDGHVEILIDGAMAFTVRQPVGGFEGYAPIPAATFDGEREFTARQGDRTISLVVEVESDVRDLANRIDQSQLTIADVSSEETVGENAPATNAIDGDPNTFWHTKWQGSAPAYPHHITIDLGASYDVTGLQYLTRQNAANGRIKDYQVYVSLDGATWGDPVATGSFTSALIAQTVDIDAVAGRYVKLVGLNSIPGNAFAGAAEINIGGVPR</sequence>
<comment type="similarity">
    <text evidence="2">Belongs to the glycosyl hydrolase 20 family.</text>
</comment>
<evidence type="ECO:0000313" key="10">
    <source>
        <dbReference type="Proteomes" id="UP001500002"/>
    </source>
</evidence>
<comment type="catalytic activity">
    <reaction evidence="1">
        <text>Hydrolysis of terminal non-reducing N-acetyl-D-hexosamine residues in N-acetyl-beta-D-hexosaminides.</text>
        <dbReference type="EC" id="3.2.1.52"/>
    </reaction>
</comment>
<accession>A0ABP4YGP1</accession>
<dbReference type="PRINTS" id="PR00738">
    <property type="entry name" value="GLHYDRLASE20"/>
</dbReference>
<dbReference type="EC" id="3.2.1.52" evidence="3"/>
<dbReference type="Gene3D" id="3.30.379.10">
    <property type="entry name" value="Chitobiase/beta-hexosaminidase domain 2-like"/>
    <property type="match status" value="1"/>
</dbReference>
<dbReference type="InterPro" id="IPR008979">
    <property type="entry name" value="Galactose-bd-like_sf"/>
</dbReference>
<dbReference type="SUPFAM" id="SSF55545">
    <property type="entry name" value="beta-N-acetylhexosaminidase-like domain"/>
    <property type="match status" value="1"/>
</dbReference>
<evidence type="ECO:0000256" key="3">
    <source>
        <dbReference type="ARBA" id="ARBA00012663"/>
    </source>
</evidence>
<dbReference type="SUPFAM" id="SSF51445">
    <property type="entry name" value="(Trans)glycosidases"/>
    <property type="match status" value="1"/>
</dbReference>
<dbReference type="Gene3D" id="3.20.20.80">
    <property type="entry name" value="Glycosidases"/>
    <property type="match status" value="1"/>
</dbReference>
<protein>
    <recommendedName>
        <fullName evidence="3">beta-N-acetylhexosaminidase</fullName>
        <ecNumber evidence="3">3.2.1.52</ecNumber>
    </recommendedName>
</protein>
<evidence type="ECO:0000256" key="5">
    <source>
        <dbReference type="ARBA" id="ARBA00023295"/>
    </source>
</evidence>
<dbReference type="InterPro" id="IPR029018">
    <property type="entry name" value="Hex-like_dom2"/>
</dbReference>
<evidence type="ECO:0000256" key="1">
    <source>
        <dbReference type="ARBA" id="ARBA00001231"/>
    </source>
</evidence>
<dbReference type="Pfam" id="PF02838">
    <property type="entry name" value="Glyco_hydro_20b"/>
    <property type="match status" value="1"/>
</dbReference>
<dbReference type="PROSITE" id="PS50022">
    <property type="entry name" value="FA58C_3"/>
    <property type="match status" value="2"/>
</dbReference>
<feature type="signal peptide" evidence="7">
    <location>
        <begin position="1"/>
        <end position="37"/>
    </location>
</feature>
<feature type="domain" description="F5/8 type C" evidence="8">
    <location>
        <begin position="945"/>
        <end position="1098"/>
    </location>
</feature>
<evidence type="ECO:0000256" key="4">
    <source>
        <dbReference type="ARBA" id="ARBA00022801"/>
    </source>
</evidence>
<dbReference type="Pfam" id="PF22633">
    <property type="entry name" value="F5_F8_type_C_2"/>
    <property type="match status" value="1"/>
</dbReference>
<evidence type="ECO:0000259" key="8">
    <source>
        <dbReference type="PROSITE" id="PS50022"/>
    </source>
</evidence>
<dbReference type="SUPFAM" id="SSF49785">
    <property type="entry name" value="Galactose-binding domain-like"/>
    <property type="match status" value="2"/>
</dbReference>
<organism evidence="9 10">
    <name type="scientific">Agromyces neolithicus</name>
    <dbReference type="NCBI Taxonomy" id="269420"/>
    <lineage>
        <taxon>Bacteria</taxon>
        <taxon>Bacillati</taxon>
        <taxon>Actinomycetota</taxon>
        <taxon>Actinomycetes</taxon>
        <taxon>Micrococcales</taxon>
        <taxon>Microbacteriaceae</taxon>
        <taxon>Agromyces</taxon>
    </lineage>
</organism>
<name>A0ABP4YGP1_9MICO</name>
<reference evidence="10" key="1">
    <citation type="journal article" date="2019" name="Int. J. Syst. Evol. Microbiol.">
        <title>The Global Catalogue of Microorganisms (GCM) 10K type strain sequencing project: providing services to taxonomists for standard genome sequencing and annotation.</title>
        <authorList>
            <consortium name="The Broad Institute Genomics Platform"/>
            <consortium name="The Broad Institute Genome Sequencing Center for Infectious Disease"/>
            <person name="Wu L."/>
            <person name="Ma J."/>
        </authorList>
    </citation>
    <scope>NUCLEOTIDE SEQUENCE [LARGE SCALE GENOMIC DNA]</scope>
    <source>
        <strain evidence="10">JCM 14322</strain>
    </source>
</reference>
<evidence type="ECO:0000256" key="2">
    <source>
        <dbReference type="ARBA" id="ARBA00006285"/>
    </source>
</evidence>
<dbReference type="Pfam" id="PF00728">
    <property type="entry name" value="Glyco_hydro_20"/>
    <property type="match status" value="1"/>
</dbReference>
<dbReference type="InterPro" id="IPR025705">
    <property type="entry name" value="Beta_hexosaminidase_sua/sub"/>
</dbReference>
<evidence type="ECO:0000256" key="7">
    <source>
        <dbReference type="SAM" id="SignalP"/>
    </source>
</evidence>
<dbReference type="Proteomes" id="UP001500002">
    <property type="component" value="Unassembled WGS sequence"/>
</dbReference>
<dbReference type="Gene3D" id="2.60.120.260">
    <property type="entry name" value="Galactose-binding domain-like"/>
    <property type="match status" value="2"/>
</dbReference>
<dbReference type="InterPro" id="IPR000421">
    <property type="entry name" value="FA58C"/>
</dbReference>
<feature type="region of interest" description="Disordered" evidence="6">
    <location>
        <begin position="61"/>
        <end position="89"/>
    </location>
</feature>
<dbReference type="InterPro" id="IPR015882">
    <property type="entry name" value="HEX_bac_N"/>
</dbReference>
<gene>
    <name evidence="9" type="ORF">GCM10009749_15210</name>
</gene>
<dbReference type="InterPro" id="IPR017853">
    <property type="entry name" value="GH"/>
</dbReference>